<accession>A0A1L9PX51</accession>
<dbReference type="Gene3D" id="1.20.1280.50">
    <property type="match status" value="1"/>
</dbReference>
<dbReference type="PROSITE" id="PS50181">
    <property type="entry name" value="FBOX"/>
    <property type="match status" value="1"/>
</dbReference>
<name>A0A1L9PX51_ASPVE</name>
<dbReference type="EMBL" id="KV878134">
    <property type="protein sequence ID" value="OJJ06033.1"/>
    <property type="molecule type" value="Genomic_DNA"/>
</dbReference>
<dbReference type="AlphaFoldDB" id="A0A1L9PX51"/>
<dbReference type="SMART" id="SM00256">
    <property type="entry name" value="FBOX"/>
    <property type="match status" value="1"/>
</dbReference>
<reference evidence="3" key="1">
    <citation type="journal article" date="2017" name="Genome Biol.">
        <title>Comparative genomics reveals high biological diversity and specific adaptations in the industrially and medically important fungal genus Aspergillus.</title>
        <authorList>
            <person name="de Vries R.P."/>
            <person name="Riley R."/>
            <person name="Wiebenga A."/>
            <person name="Aguilar-Osorio G."/>
            <person name="Amillis S."/>
            <person name="Uchima C.A."/>
            <person name="Anderluh G."/>
            <person name="Asadollahi M."/>
            <person name="Askin M."/>
            <person name="Barry K."/>
            <person name="Battaglia E."/>
            <person name="Bayram O."/>
            <person name="Benocci T."/>
            <person name="Braus-Stromeyer S.A."/>
            <person name="Caldana C."/>
            <person name="Canovas D."/>
            <person name="Cerqueira G.C."/>
            <person name="Chen F."/>
            <person name="Chen W."/>
            <person name="Choi C."/>
            <person name="Clum A."/>
            <person name="Dos Santos R.A."/>
            <person name="Damasio A.R."/>
            <person name="Diallinas G."/>
            <person name="Emri T."/>
            <person name="Fekete E."/>
            <person name="Flipphi M."/>
            <person name="Freyberg S."/>
            <person name="Gallo A."/>
            <person name="Gournas C."/>
            <person name="Habgood R."/>
            <person name="Hainaut M."/>
            <person name="Harispe M.L."/>
            <person name="Henrissat B."/>
            <person name="Hilden K.S."/>
            <person name="Hope R."/>
            <person name="Hossain A."/>
            <person name="Karabika E."/>
            <person name="Karaffa L."/>
            <person name="Karanyi Z."/>
            <person name="Krasevec N."/>
            <person name="Kuo A."/>
            <person name="Kusch H."/>
            <person name="LaButti K."/>
            <person name="Lagendijk E.L."/>
            <person name="Lapidus A."/>
            <person name="Levasseur A."/>
            <person name="Lindquist E."/>
            <person name="Lipzen A."/>
            <person name="Logrieco A.F."/>
            <person name="MacCabe A."/>
            <person name="Maekelae M.R."/>
            <person name="Malavazi I."/>
            <person name="Melin P."/>
            <person name="Meyer V."/>
            <person name="Mielnichuk N."/>
            <person name="Miskei M."/>
            <person name="Molnar A.P."/>
            <person name="Mule G."/>
            <person name="Ngan C.Y."/>
            <person name="Orejas M."/>
            <person name="Orosz E."/>
            <person name="Ouedraogo J.P."/>
            <person name="Overkamp K.M."/>
            <person name="Park H.-S."/>
            <person name="Perrone G."/>
            <person name="Piumi F."/>
            <person name="Punt P.J."/>
            <person name="Ram A.F."/>
            <person name="Ramon A."/>
            <person name="Rauscher S."/>
            <person name="Record E."/>
            <person name="Riano-Pachon D.M."/>
            <person name="Robert V."/>
            <person name="Roehrig J."/>
            <person name="Ruller R."/>
            <person name="Salamov A."/>
            <person name="Salih N.S."/>
            <person name="Samson R.A."/>
            <person name="Sandor E."/>
            <person name="Sanguinetti M."/>
            <person name="Schuetze T."/>
            <person name="Sepcic K."/>
            <person name="Shelest E."/>
            <person name="Sherlock G."/>
            <person name="Sophianopoulou V."/>
            <person name="Squina F.M."/>
            <person name="Sun H."/>
            <person name="Susca A."/>
            <person name="Todd R.B."/>
            <person name="Tsang A."/>
            <person name="Unkles S.E."/>
            <person name="van de Wiele N."/>
            <person name="van Rossen-Uffink D."/>
            <person name="Oliveira J.V."/>
            <person name="Vesth T.C."/>
            <person name="Visser J."/>
            <person name="Yu J.-H."/>
            <person name="Zhou M."/>
            <person name="Andersen M.R."/>
            <person name="Archer D.B."/>
            <person name="Baker S.E."/>
            <person name="Benoit I."/>
            <person name="Brakhage A.A."/>
            <person name="Braus G.H."/>
            <person name="Fischer R."/>
            <person name="Frisvad J.C."/>
            <person name="Goldman G.H."/>
            <person name="Houbraken J."/>
            <person name="Oakley B."/>
            <person name="Pocsi I."/>
            <person name="Scazzocchio C."/>
            <person name="Seiboth B."/>
            <person name="vanKuyk P.A."/>
            <person name="Wortman J."/>
            <person name="Dyer P.S."/>
            <person name="Grigoriev I.V."/>
        </authorList>
    </citation>
    <scope>NUCLEOTIDE SEQUENCE [LARGE SCALE GENOMIC DNA]</scope>
    <source>
        <strain evidence="3">CBS 583.65</strain>
    </source>
</reference>
<dbReference type="InterPro" id="IPR036047">
    <property type="entry name" value="F-box-like_dom_sf"/>
</dbReference>
<gene>
    <name evidence="2" type="ORF">ASPVEDRAFT_32367</name>
</gene>
<feature type="domain" description="F-box" evidence="1">
    <location>
        <begin position="7"/>
        <end position="52"/>
    </location>
</feature>
<dbReference type="Proteomes" id="UP000184073">
    <property type="component" value="Unassembled WGS sequence"/>
</dbReference>
<evidence type="ECO:0000313" key="3">
    <source>
        <dbReference type="Proteomes" id="UP000184073"/>
    </source>
</evidence>
<dbReference type="InterPro" id="IPR001810">
    <property type="entry name" value="F-box_dom"/>
</dbReference>
<sequence length="463" mass="52948">MAEMNQIPPLQNLPVELLLDIFDYLDRDTVIRLRCVCRRLYDVVAPELYRHPRIDDDQGDSFAACLDKSPELARHVRSLTVHYHQGVISGRDKINSLTQLRHCRPQLPDLPVAPSGNPQYAESLSTRLAHMDGLEKLVIRAHAYEDAYEDLAIARNQEVSTHITRTRQLEECAKFHTLFLQSVSSPILINLQTCELNLSNGESWDLGLRDSIFLHPHLKSLSIYAATMKDFCCFNENRRHTTSLEELTLRGCDIGTEALGKVLAVPRALRRFTFKGTIRQIPLRAKEARQHYVDTIAQNQGHSLLALDLEFPLLTPMPRRRYHTDFLSFSVLQELATTVEVLEGNLCRWVSPLTIHLFPQSLKHLRIMDDRDTHKSTVSPGLYAEAAHKWLVDDTLPNVRTVTFITRENVSYVVRPIPEGSDIVFPNTDVVFRRQYVQPQDPFPDIECLCCESWTICGNSYGL</sequence>
<evidence type="ECO:0000259" key="1">
    <source>
        <dbReference type="PROSITE" id="PS50181"/>
    </source>
</evidence>
<dbReference type="SUPFAM" id="SSF52047">
    <property type="entry name" value="RNI-like"/>
    <property type="match status" value="1"/>
</dbReference>
<protein>
    <recommendedName>
        <fullName evidence="1">F-box domain-containing protein</fullName>
    </recommendedName>
</protein>
<dbReference type="RefSeq" id="XP_040671795.1">
    <property type="nucleotide sequence ID" value="XM_040810599.1"/>
</dbReference>
<dbReference type="SUPFAM" id="SSF81383">
    <property type="entry name" value="F-box domain"/>
    <property type="match status" value="1"/>
</dbReference>
<keyword evidence="3" id="KW-1185">Reference proteome</keyword>
<dbReference type="Pfam" id="PF12937">
    <property type="entry name" value="F-box-like"/>
    <property type="match status" value="1"/>
</dbReference>
<evidence type="ECO:0000313" key="2">
    <source>
        <dbReference type="EMBL" id="OJJ06033.1"/>
    </source>
</evidence>
<dbReference type="OrthoDB" id="2522477at2759"/>
<dbReference type="CDD" id="cd09917">
    <property type="entry name" value="F-box_SF"/>
    <property type="match status" value="1"/>
</dbReference>
<dbReference type="GeneID" id="63726110"/>
<proteinExistence type="predicted"/>
<organism evidence="2 3">
    <name type="scientific">Aspergillus versicolor CBS 583.65</name>
    <dbReference type="NCBI Taxonomy" id="1036611"/>
    <lineage>
        <taxon>Eukaryota</taxon>
        <taxon>Fungi</taxon>
        <taxon>Dikarya</taxon>
        <taxon>Ascomycota</taxon>
        <taxon>Pezizomycotina</taxon>
        <taxon>Eurotiomycetes</taxon>
        <taxon>Eurotiomycetidae</taxon>
        <taxon>Eurotiales</taxon>
        <taxon>Aspergillaceae</taxon>
        <taxon>Aspergillus</taxon>
        <taxon>Aspergillus subgen. Nidulantes</taxon>
    </lineage>
</organism>
<dbReference type="VEuPathDB" id="FungiDB:ASPVEDRAFT_32367"/>
<dbReference type="STRING" id="1036611.A0A1L9PX51"/>